<feature type="transmembrane region" description="Helical" evidence="2">
    <location>
        <begin position="281"/>
        <end position="314"/>
    </location>
</feature>
<feature type="region of interest" description="Disordered" evidence="1">
    <location>
        <begin position="318"/>
        <end position="363"/>
    </location>
</feature>
<evidence type="ECO:0000256" key="3">
    <source>
        <dbReference type="SAM" id="SignalP"/>
    </source>
</evidence>
<dbReference type="PANTHER" id="PTHR40622">
    <property type="match status" value="1"/>
</dbReference>
<evidence type="ECO:0000313" key="6">
    <source>
        <dbReference type="Proteomes" id="UP001586593"/>
    </source>
</evidence>
<feature type="domain" description="DUF7728" evidence="4">
    <location>
        <begin position="39"/>
        <end position="186"/>
    </location>
</feature>
<name>A0ABR3W3B9_9PEZI</name>
<feature type="compositionally biased region" description="Basic residues" evidence="1">
    <location>
        <begin position="242"/>
        <end position="255"/>
    </location>
</feature>
<dbReference type="PANTHER" id="PTHR40622:SF1">
    <property type="match status" value="1"/>
</dbReference>
<feature type="signal peptide" evidence="3">
    <location>
        <begin position="1"/>
        <end position="18"/>
    </location>
</feature>
<proteinExistence type="predicted"/>
<keyword evidence="2" id="KW-0472">Membrane</keyword>
<feature type="compositionally biased region" description="Basic residues" evidence="1">
    <location>
        <begin position="318"/>
        <end position="327"/>
    </location>
</feature>
<feature type="region of interest" description="Disordered" evidence="1">
    <location>
        <begin position="232"/>
        <end position="268"/>
    </location>
</feature>
<dbReference type="EMBL" id="JAZHXJ010000754">
    <property type="protein sequence ID" value="KAL1852108.1"/>
    <property type="molecule type" value="Genomic_DNA"/>
</dbReference>
<sequence length="363" mass="39389">MLFKQFTVAASLVAASHAILIPPEISSVAKTPTVEVFVDSQQLNVSCSRCSALLPGHAGQSHLELSFTIDHGPEHDRLLVNSFALYPTRDVGFSVLSAPVVADDGAAEVKPKSHHHKHRKATPALPLGFGLKTNPVASFAGGQVVSLDFKIVQVGAEFDVGVPTVRINLLKLPQGALAISNIQVLEDQDAEGDVADGQEKCDTWLCEWIKDMKAKMSHFKFRKPCAGKMGGWGAARPEHAHPRPHPHHHHPHHPHHGEMSGPMEHGHHSAGMLAKSIAIHILLPVAIGIVAGVAVSFIGMIVATIIVAFWRMVFRRSSRRHAKRSQRKTTVGEPAQTEEKSGLLDDQDPPPSYEEAEVKKPEV</sequence>
<evidence type="ECO:0000256" key="2">
    <source>
        <dbReference type="SAM" id="Phobius"/>
    </source>
</evidence>
<keyword evidence="2" id="KW-1133">Transmembrane helix</keyword>
<keyword evidence="3" id="KW-0732">Signal</keyword>
<keyword evidence="2" id="KW-0812">Transmembrane</keyword>
<evidence type="ECO:0000256" key="1">
    <source>
        <dbReference type="SAM" id="MobiDB-lite"/>
    </source>
</evidence>
<dbReference type="InterPro" id="IPR056145">
    <property type="entry name" value="DUF7728"/>
</dbReference>
<reference evidence="5 6" key="1">
    <citation type="journal article" date="2024" name="Commun. Biol.">
        <title>Comparative genomic analysis of thermophilic fungi reveals convergent evolutionary adaptations and gene losses.</title>
        <authorList>
            <person name="Steindorff A.S."/>
            <person name="Aguilar-Pontes M.V."/>
            <person name="Robinson A.J."/>
            <person name="Andreopoulos B."/>
            <person name="LaButti K."/>
            <person name="Kuo A."/>
            <person name="Mondo S."/>
            <person name="Riley R."/>
            <person name="Otillar R."/>
            <person name="Haridas S."/>
            <person name="Lipzen A."/>
            <person name="Grimwood J."/>
            <person name="Schmutz J."/>
            <person name="Clum A."/>
            <person name="Reid I.D."/>
            <person name="Moisan M.C."/>
            <person name="Butler G."/>
            <person name="Nguyen T.T.M."/>
            <person name="Dewar K."/>
            <person name="Conant G."/>
            <person name="Drula E."/>
            <person name="Henrissat B."/>
            <person name="Hansel C."/>
            <person name="Singer S."/>
            <person name="Hutchinson M.I."/>
            <person name="de Vries R.P."/>
            <person name="Natvig D.O."/>
            <person name="Powell A.J."/>
            <person name="Tsang A."/>
            <person name="Grigoriev I.V."/>
        </authorList>
    </citation>
    <scope>NUCLEOTIDE SEQUENCE [LARGE SCALE GENOMIC DNA]</scope>
    <source>
        <strain evidence="5 6">ATCC 24622</strain>
    </source>
</reference>
<feature type="chain" id="PRO_5047522804" description="DUF7728 domain-containing protein" evidence="3">
    <location>
        <begin position="19"/>
        <end position="363"/>
    </location>
</feature>
<protein>
    <recommendedName>
        <fullName evidence="4">DUF7728 domain-containing protein</fullName>
    </recommendedName>
</protein>
<accession>A0ABR3W3B9</accession>
<comment type="caution">
    <text evidence="5">The sequence shown here is derived from an EMBL/GenBank/DDBJ whole genome shotgun (WGS) entry which is preliminary data.</text>
</comment>
<keyword evidence="6" id="KW-1185">Reference proteome</keyword>
<evidence type="ECO:0000313" key="5">
    <source>
        <dbReference type="EMBL" id="KAL1852108.1"/>
    </source>
</evidence>
<dbReference type="Pfam" id="PF24854">
    <property type="entry name" value="DUF7728"/>
    <property type="match status" value="1"/>
</dbReference>
<organism evidence="5 6">
    <name type="scientific">Phialemonium thermophilum</name>
    <dbReference type="NCBI Taxonomy" id="223376"/>
    <lineage>
        <taxon>Eukaryota</taxon>
        <taxon>Fungi</taxon>
        <taxon>Dikarya</taxon>
        <taxon>Ascomycota</taxon>
        <taxon>Pezizomycotina</taxon>
        <taxon>Sordariomycetes</taxon>
        <taxon>Sordariomycetidae</taxon>
        <taxon>Cephalothecales</taxon>
        <taxon>Cephalothecaceae</taxon>
        <taxon>Phialemonium</taxon>
    </lineage>
</organism>
<evidence type="ECO:0000259" key="4">
    <source>
        <dbReference type="Pfam" id="PF24854"/>
    </source>
</evidence>
<dbReference type="Proteomes" id="UP001586593">
    <property type="component" value="Unassembled WGS sequence"/>
</dbReference>
<gene>
    <name evidence="5" type="ORF">VTK73DRAFT_9282</name>
</gene>